<dbReference type="EMBL" id="LT969435">
    <property type="protein sequence ID" value="SOV16358.1"/>
    <property type="molecule type" value="Genomic_DNA"/>
</dbReference>
<reference evidence="3" key="2">
    <citation type="submission" date="2016-09" db="EMBL/GenBank/DDBJ databases">
        <authorList>
            <consortium name="Pathogen Informatics"/>
            <person name="Sun Q."/>
            <person name="Inoue M."/>
        </authorList>
    </citation>
    <scope>NUCLEOTIDE SEQUENCE</scope>
</reference>
<dbReference type="AlphaFoldDB" id="A0A151LGD2"/>
<dbReference type="Proteomes" id="UP000831156">
    <property type="component" value="Chromosome 12"/>
</dbReference>
<evidence type="ECO:0000313" key="5">
    <source>
        <dbReference type="Proteomes" id="UP000831156"/>
    </source>
</evidence>
<feature type="region of interest" description="Disordered" evidence="1">
    <location>
        <begin position="1"/>
        <end position="86"/>
    </location>
</feature>
<accession>A0A151LGD2</accession>
<evidence type="ECO:0000313" key="2">
    <source>
        <dbReference type="EMBL" id="KYN98030.1"/>
    </source>
</evidence>
<gene>
    <name evidence="3" type="ORF">PGABG01_1221500</name>
    <name evidence="2" type="ORF">PGSY75_1222700</name>
</gene>
<name>A0A151LGD2_9APIC</name>
<dbReference type="OrthoDB" id="377174at2759"/>
<dbReference type="VEuPathDB" id="PlasmoDB:PGABG01_1221500"/>
<protein>
    <submittedName>
        <fullName evidence="2">Glideosome-associated protein 45</fullName>
    </submittedName>
</protein>
<dbReference type="GeneID" id="29777396"/>
<reference evidence="2 4" key="1">
    <citation type="journal article" date="2016" name="Nat. Commun.">
        <title>Genomes of cryptic chimpanzee Plasmodium species reveal key evolutionary events leading to human malaria.</title>
        <authorList>
            <person name="Sundararaman S.A."/>
            <person name="Plenderleith L.J."/>
            <person name="Liu W."/>
            <person name="Loy D.E."/>
            <person name="Learn G.H."/>
            <person name="Li Y."/>
            <person name="Shaw K.S."/>
            <person name="Ayouba A."/>
            <person name="Peeters M."/>
            <person name="Speede S."/>
            <person name="Shaw G.M."/>
            <person name="Bushman F.D."/>
            <person name="Brisson D."/>
            <person name="Rayner J.C."/>
            <person name="Sharp P.M."/>
            <person name="Hahn B.H."/>
        </authorList>
    </citation>
    <scope>NUCLEOTIDE SEQUENCE [LARGE SCALE GENOMIC DNA]</scope>
    <source>
        <strain evidence="2 4">SY75</strain>
    </source>
</reference>
<feature type="compositionally biased region" description="Basic and acidic residues" evidence="1">
    <location>
        <begin position="9"/>
        <end position="53"/>
    </location>
</feature>
<evidence type="ECO:0000313" key="4">
    <source>
        <dbReference type="Proteomes" id="UP000076004"/>
    </source>
</evidence>
<evidence type="ECO:0000256" key="1">
    <source>
        <dbReference type="SAM" id="MobiDB-lite"/>
    </source>
</evidence>
<sequence>MGNKCSRSKVKEPKRKDIDELAERENLKKQSEEIIEEKPEEVVEQVEEAHEEPLDQEEELEEQKIEEEEEEPEQVPKEEIDYATQENKSFEEKHLEDLERSNSDIYSESQKFDNASDKLETGTQLTLSTEATGAVQQITKLSEPTHEESIYFTYRSVTPCDMNKLDETAKVFSRRCGCDLGERHDENACKICRKIDLSDTPLLS</sequence>
<proteinExistence type="predicted"/>
<dbReference type="RefSeq" id="XP_018640669.1">
    <property type="nucleotide sequence ID" value="XM_018786804.1"/>
</dbReference>
<dbReference type="EMBL" id="LVLB01000013">
    <property type="protein sequence ID" value="KYN98030.1"/>
    <property type="molecule type" value="Genomic_DNA"/>
</dbReference>
<dbReference type="KEGG" id="pgab:PGSY75_1222700"/>
<dbReference type="Proteomes" id="UP000076004">
    <property type="component" value="Chromosome 12"/>
</dbReference>
<feature type="compositionally biased region" description="Acidic residues" evidence="1">
    <location>
        <begin position="54"/>
        <end position="73"/>
    </location>
</feature>
<evidence type="ECO:0000313" key="3">
    <source>
        <dbReference type="EMBL" id="SOV16358.1"/>
    </source>
</evidence>
<keyword evidence="5" id="KW-1185">Reference proteome</keyword>
<organism evidence="2 4">
    <name type="scientific">Plasmodium gaboni</name>
    <dbReference type="NCBI Taxonomy" id="647221"/>
    <lineage>
        <taxon>Eukaryota</taxon>
        <taxon>Sar</taxon>
        <taxon>Alveolata</taxon>
        <taxon>Apicomplexa</taxon>
        <taxon>Aconoidasida</taxon>
        <taxon>Haemosporida</taxon>
        <taxon>Plasmodiidae</taxon>
        <taxon>Plasmodium</taxon>
        <taxon>Plasmodium (Laverania)</taxon>
    </lineage>
</organism>
<dbReference type="VEuPathDB" id="PlasmoDB:PGSY75_1222700"/>